<evidence type="ECO:0000313" key="2">
    <source>
        <dbReference type="EMBL" id="MFB9751151.1"/>
    </source>
</evidence>
<feature type="transmembrane region" description="Helical" evidence="1">
    <location>
        <begin position="140"/>
        <end position="161"/>
    </location>
</feature>
<dbReference type="CDD" id="cd21809">
    <property type="entry name" value="ABC-2_lan_permease-like"/>
    <property type="match status" value="1"/>
</dbReference>
<feature type="transmembrane region" description="Helical" evidence="1">
    <location>
        <begin position="99"/>
        <end position="125"/>
    </location>
</feature>
<name>A0ABV5VS98_9BACL</name>
<evidence type="ECO:0000256" key="1">
    <source>
        <dbReference type="SAM" id="Phobius"/>
    </source>
</evidence>
<feature type="transmembrane region" description="Helical" evidence="1">
    <location>
        <begin position="20"/>
        <end position="41"/>
    </location>
</feature>
<gene>
    <name evidence="2" type="ORF">ACFFNY_06160</name>
</gene>
<dbReference type="Proteomes" id="UP001589619">
    <property type="component" value="Unassembled WGS sequence"/>
</dbReference>
<keyword evidence="1" id="KW-1133">Transmembrane helix</keyword>
<reference evidence="2 3" key="1">
    <citation type="submission" date="2024-09" db="EMBL/GenBank/DDBJ databases">
        <authorList>
            <person name="Sun Q."/>
            <person name="Mori K."/>
        </authorList>
    </citation>
    <scope>NUCLEOTIDE SEQUENCE [LARGE SCALE GENOMIC DNA]</scope>
    <source>
        <strain evidence="2 3">JCM 12520</strain>
    </source>
</reference>
<dbReference type="RefSeq" id="WP_344906029.1">
    <property type="nucleotide sequence ID" value="NZ_BAAAYO010000002.1"/>
</dbReference>
<sequence length="245" mass="26646">MQLLKQCISAEWLKLRHSHLWAVLLALPVVSALIGCANFSINRGALSHEWYSLWSQVGLFYAEFFLPTLIAICCAYLCRLEHLNKNWNTIMTAPVPASGIFAAKLAVAGMLMAGVQALMFVLYYIGGKVIGLVSPLPPELFGWLLRGWLAAVAICSLQLALSLRIRSFAAPVGIGLCAAFAGLGMYVLKAGLLFPHSLLTIGMGVLSQTSLSFRDQLLFCIMSLLYAAAFGGWAIYRLRTSDVTA</sequence>
<keyword evidence="3" id="KW-1185">Reference proteome</keyword>
<feature type="transmembrane region" description="Helical" evidence="1">
    <location>
        <begin position="168"/>
        <end position="188"/>
    </location>
</feature>
<comment type="caution">
    <text evidence="2">The sequence shown here is derived from an EMBL/GenBank/DDBJ whole genome shotgun (WGS) entry which is preliminary data.</text>
</comment>
<accession>A0ABV5VS98</accession>
<proteinExistence type="predicted"/>
<evidence type="ECO:0000313" key="3">
    <source>
        <dbReference type="Proteomes" id="UP001589619"/>
    </source>
</evidence>
<keyword evidence="1" id="KW-0472">Membrane</keyword>
<dbReference type="EMBL" id="JBHMAG010000004">
    <property type="protein sequence ID" value="MFB9751151.1"/>
    <property type="molecule type" value="Genomic_DNA"/>
</dbReference>
<dbReference type="Pfam" id="PF12730">
    <property type="entry name" value="ABC2_membrane_4"/>
    <property type="match status" value="1"/>
</dbReference>
<keyword evidence="1" id="KW-0812">Transmembrane</keyword>
<protein>
    <submittedName>
        <fullName evidence="2">ABC transporter permease</fullName>
    </submittedName>
</protein>
<organism evidence="2 3">
    <name type="scientific">Paenibacillus hodogayensis</name>
    <dbReference type="NCBI Taxonomy" id="279208"/>
    <lineage>
        <taxon>Bacteria</taxon>
        <taxon>Bacillati</taxon>
        <taxon>Bacillota</taxon>
        <taxon>Bacilli</taxon>
        <taxon>Bacillales</taxon>
        <taxon>Paenibacillaceae</taxon>
        <taxon>Paenibacillus</taxon>
    </lineage>
</organism>
<feature type="transmembrane region" description="Helical" evidence="1">
    <location>
        <begin position="53"/>
        <end position="78"/>
    </location>
</feature>
<feature type="transmembrane region" description="Helical" evidence="1">
    <location>
        <begin position="216"/>
        <end position="236"/>
    </location>
</feature>